<comment type="function">
    <text evidence="7">Transcriptional regulator that specifically binds 5'-GATA-3' or 5'-GAT-3' motifs within gene promoters.</text>
</comment>
<dbReference type="Pfam" id="PF00320">
    <property type="entry name" value="GATA"/>
    <property type="match status" value="1"/>
</dbReference>
<comment type="similarity">
    <text evidence="6">Belongs to the type IV zinc-finger family. Class B subfamily.</text>
</comment>
<dbReference type="PANTHER" id="PTHR47172">
    <property type="entry name" value="OS01G0976800 PROTEIN"/>
    <property type="match status" value="1"/>
</dbReference>
<protein>
    <recommendedName>
        <fullName evidence="10">GATA-type domain-containing protein</fullName>
    </recommendedName>
</protein>
<dbReference type="RefSeq" id="XP_001701024.2">
    <property type="nucleotide sequence ID" value="XM_001700972.2"/>
</dbReference>
<evidence type="ECO:0000256" key="1">
    <source>
        <dbReference type="ARBA" id="ARBA00022723"/>
    </source>
</evidence>
<dbReference type="PROSITE" id="PS00344">
    <property type="entry name" value="GATA_ZN_FINGER_1"/>
    <property type="match status" value="1"/>
</dbReference>
<keyword evidence="3" id="KW-0862">Zinc</keyword>
<dbReference type="GO" id="GO:0000976">
    <property type="term" value="F:transcription cis-regulatory region binding"/>
    <property type="evidence" value="ECO:0000318"/>
    <property type="project" value="GO_Central"/>
</dbReference>
<accession>A0A2K3DIZ0</accession>
<dbReference type="Gene3D" id="3.30.50.10">
    <property type="entry name" value="Erythroid Transcription Factor GATA-1, subunit A"/>
    <property type="match status" value="1"/>
</dbReference>
<feature type="domain" description="GATA-type" evidence="10">
    <location>
        <begin position="33"/>
        <end position="66"/>
    </location>
</feature>
<evidence type="ECO:0000256" key="5">
    <source>
        <dbReference type="ARBA" id="ARBA00023163"/>
    </source>
</evidence>
<evidence type="ECO:0000256" key="7">
    <source>
        <dbReference type="ARBA" id="ARBA00037539"/>
    </source>
</evidence>
<evidence type="ECO:0000256" key="4">
    <source>
        <dbReference type="ARBA" id="ARBA00023015"/>
    </source>
</evidence>
<name>A0A2K3DIZ0_CHLRE</name>
<evidence type="ECO:0000256" key="9">
    <source>
        <dbReference type="SAM" id="MobiDB-lite"/>
    </source>
</evidence>
<dbReference type="Gramene" id="PNW80495">
    <property type="protein sequence ID" value="PNW80495"/>
    <property type="gene ID" value="CHLRE_07g319701v5"/>
</dbReference>
<feature type="region of interest" description="Disordered" evidence="9">
    <location>
        <begin position="190"/>
        <end position="209"/>
    </location>
</feature>
<evidence type="ECO:0000256" key="8">
    <source>
        <dbReference type="PROSITE-ProRule" id="PRU00094"/>
    </source>
</evidence>
<dbReference type="InParanoid" id="A0A2K3DIZ0"/>
<dbReference type="InterPro" id="IPR000679">
    <property type="entry name" value="Znf_GATA"/>
</dbReference>
<dbReference type="SMART" id="SM00401">
    <property type="entry name" value="ZnF_GATA"/>
    <property type="match status" value="1"/>
</dbReference>
<dbReference type="ExpressionAtlas" id="A0A2K3DIZ0">
    <property type="expression patterns" value="baseline and differential"/>
</dbReference>
<gene>
    <name evidence="11" type="ORF">CHLRE_07g319701v5</name>
</gene>
<keyword evidence="12" id="KW-1185">Reference proteome</keyword>
<keyword evidence="1" id="KW-0479">Metal-binding</keyword>
<dbReference type="GO" id="GO:0006355">
    <property type="term" value="P:regulation of DNA-templated transcription"/>
    <property type="evidence" value="ECO:0007669"/>
    <property type="project" value="InterPro"/>
</dbReference>
<dbReference type="GeneID" id="5726572"/>
<reference evidence="11 12" key="1">
    <citation type="journal article" date="2007" name="Science">
        <title>The Chlamydomonas genome reveals the evolution of key animal and plant functions.</title>
        <authorList>
            <person name="Merchant S.S."/>
            <person name="Prochnik S.E."/>
            <person name="Vallon O."/>
            <person name="Harris E.H."/>
            <person name="Karpowicz S.J."/>
            <person name="Witman G.B."/>
            <person name="Terry A."/>
            <person name="Salamov A."/>
            <person name="Fritz-Laylin L.K."/>
            <person name="Marechal-Drouard L."/>
            <person name="Marshall W.F."/>
            <person name="Qu L.H."/>
            <person name="Nelson D.R."/>
            <person name="Sanderfoot A.A."/>
            <person name="Spalding M.H."/>
            <person name="Kapitonov V.V."/>
            <person name="Ren Q."/>
            <person name="Ferris P."/>
            <person name="Lindquist E."/>
            <person name="Shapiro H."/>
            <person name="Lucas S.M."/>
            <person name="Grimwood J."/>
            <person name="Schmutz J."/>
            <person name="Cardol P."/>
            <person name="Cerutti H."/>
            <person name="Chanfreau G."/>
            <person name="Chen C.L."/>
            <person name="Cognat V."/>
            <person name="Croft M.T."/>
            <person name="Dent R."/>
            <person name="Dutcher S."/>
            <person name="Fernandez E."/>
            <person name="Fukuzawa H."/>
            <person name="Gonzalez-Ballester D."/>
            <person name="Gonzalez-Halphen D."/>
            <person name="Hallmann A."/>
            <person name="Hanikenne M."/>
            <person name="Hippler M."/>
            <person name="Inwood W."/>
            <person name="Jabbari K."/>
            <person name="Kalanon M."/>
            <person name="Kuras R."/>
            <person name="Lefebvre P.A."/>
            <person name="Lemaire S.D."/>
            <person name="Lobanov A.V."/>
            <person name="Lohr M."/>
            <person name="Manuell A."/>
            <person name="Meier I."/>
            <person name="Mets L."/>
            <person name="Mittag M."/>
            <person name="Mittelmeier T."/>
            <person name="Moroney J.V."/>
            <person name="Moseley J."/>
            <person name="Napoli C."/>
            <person name="Nedelcu A.M."/>
            <person name="Niyogi K."/>
            <person name="Novoselov S.V."/>
            <person name="Paulsen I.T."/>
            <person name="Pazour G."/>
            <person name="Purton S."/>
            <person name="Ral J.P."/>
            <person name="Riano-Pachon D.M."/>
            <person name="Riekhof W."/>
            <person name="Rymarquis L."/>
            <person name="Schroda M."/>
            <person name="Stern D."/>
            <person name="Umen J."/>
            <person name="Willows R."/>
            <person name="Wilson N."/>
            <person name="Zimmer S.L."/>
            <person name="Allmer J."/>
            <person name="Balk J."/>
            <person name="Bisova K."/>
            <person name="Chen C.J."/>
            <person name="Elias M."/>
            <person name="Gendler K."/>
            <person name="Hauser C."/>
            <person name="Lamb M.R."/>
            <person name="Ledford H."/>
            <person name="Long J.C."/>
            <person name="Minagawa J."/>
            <person name="Page M.D."/>
            <person name="Pan J."/>
            <person name="Pootakham W."/>
            <person name="Roje S."/>
            <person name="Rose A."/>
            <person name="Stahlberg E."/>
            <person name="Terauchi A.M."/>
            <person name="Yang P."/>
            <person name="Ball S."/>
            <person name="Bowler C."/>
            <person name="Dieckmann C.L."/>
            <person name="Gladyshev V.N."/>
            <person name="Green P."/>
            <person name="Jorgensen R."/>
            <person name="Mayfield S."/>
            <person name="Mueller-Roeber B."/>
            <person name="Rajamani S."/>
            <person name="Sayre R.T."/>
            <person name="Brokstein P."/>
            <person name="Dubchak I."/>
            <person name="Goodstein D."/>
            <person name="Hornick L."/>
            <person name="Huang Y.W."/>
            <person name="Jhaveri J."/>
            <person name="Luo Y."/>
            <person name="Martinez D."/>
            <person name="Ngau W.C."/>
            <person name="Otillar B."/>
            <person name="Poliakov A."/>
            <person name="Porter A."/>
            <person name="Szajkowski L."/>
            <person name="Werner G."/>
            <person name="Zhou K."/>
            <person name="Grigoriev I.V."/>
            <person name="Rokhsar D.S."/>
            <person name="Grossman A.R."/>
        </authorList>
    </citation>
    <scope>NUCLEOTIDE SEQUENCE [LARGE SCALE GENOMIC DNA]</scope>
    <source>
        <strain evidence="12">CC-503</strain>
    </source>
</reference>
<dbReference type="STRING" id="3055.A0A2K3DIZ0"/>
<dbReference type="GO" id="GO:0008270">
    <property type="term" value="F:zinc ion binding"/>
    <property type="evidence" value="ECO:0007669"/>
    <property type="project" value="UniProtKB-KW"/>
</dbReference>
<dbReference type="KEGG" id="cre:CHLRE_07g319701v5"/>
<proteinExistence type="inferred from homology"/>
<dbReference type="EMBL" id="CM008968">
    <property type="protein sequence ID" value="PNW80495.1"/>
    <property type="molecule type" value="Genomic_DNA"/>
</dbReference>
<dbReference type="SUPFAM" id="SSF57716">
    <property type="entry name" value="Glucocorticoid receptor-like (DNA-binding domain)"/>
    <property type="match status" value="1"/>
</dbReference>
<feature type="region of interest" description="Disordered" evidence="9">
    <location>
        <begin position="145"/>
        <end position="164"/>
    </location>
</feature>
<evidence type="ECO:0000259" key="10">
    <source>
        <dbReference type="PROSITE" id="PS50114"/>
    </source>
</evidence>
<keyword evidence="5" id="KW-0804">Transcription</keyword>
<organism evidence="11 12">
    <name type="scientific">Chlamydomonas reinhardtii</name>
    <name type="common">Chlamydomonas smithii</name>
    <dbReference type="NCBI Taxonomy" id="3055"/>
    <lineage>
        <taxon>Eukaryota</taxon>
        <taxon>Viridiplantae</taxon>
        <taxon>Chlorophyta</taxon>
        <taxon>core chlorophytes</taxon>
        <taxon>Chlorophyceae</taxon>
        <taxon>CS clade</taxon>
        <taxon>Chlamydomonadales</taxon>
        <taxon>Chlamydomonadaceae</taxon>
        <taxon>Chlamydomonas</taxon>
    </lineage>
</organism>
<evidence type="ECO:0000256" key="2">
    <source>
        <dbReference type="ARBA" id="ARBA00022771"/>
    </source>
</evidence>
<evidence type="ECO:0000256" key="3">
    <source>
        <dbReference type="ARBA" id="ARBA00022833"/>
    </source>
</evidence>
<evidence type="ECO:0000313" key="11">
    <source>
        <dbReference type="EMBL" id="PNW80495.1"/>
    </source>
</evidence>
<evidence type="ECO:0000313" key="12">
    <source>
        <dbReference type="Proteomes" id="UP000006906"/>
    </source>
</evidence>
<dbReference type="AlphaFoldDB" id="A0A2K3DIZ0"/>
<keyword evidence="4" id="KW-0805">Transcription regulation</keyword>
<evidence type="ECO:0000256" key="6">
    <source>
        <dbReference type="ARBA" id="ARBA00024019"/>
    </source>
</evidence>
<dbReference type="PANTHER" id="PTHR47172:SF24">
    <property type="entry name" value="GATA ZINC FINGER DOMAIN-CONTAINING PROTEIN 14-RELATED"/>
    <property type="match status" value="1"/>
</dbReference>
<dbReference type="CDD" id="cd00202">
    <property type="entry name" value="ZnF_GATA"/>
    <property type="match status" value="1"/>
</dbReference>
<dbReference type="PROSITE" id="PS50114">
    <property type="entry name" value="GATA_ZN_FINGER_2"/>
    <property type="match status" value="1"/>
</dbReference>
<dbReference type="PaxDb" id="3055-EDP07278"/>
<dbReference type="InterPro" id="IPR013088">
    <property type="entry name" value="Znf_NHR/GATA"/>
</dbReference>
<dbReference type="Proteomes" id="UP000006906">
    <property type="component" value="Chromosome 7"/>
</dbReference>
<dbReference type="OrthoDB" id="2162994at2759"/>
<sequence>MSMRNNKRRALASAGAASKQSAVADAVLDVANRKGVRCCVECGATSTPQWREGPMGPKTLCNACGVRRQRLIRKQQAAVAGVTPTAPVAAVQARRRLATRRRPGASASLIADEDVFAPAGAGSVSEQSSDEAEMTVMGWRTTAAEVPRPQRGQHSAATGTDVEDSCNEEETAAYDLLFFAGFDCGDYGYSAPSGPSHGHNTRRQAAPQRRSDDFYYYEEQDHEGEHGVAAGEHERLPMSAPALQQVSSIKRRRVLAAPPKVHIRPGRSAMTSFPSSSAEHEAAAVPAVSNMSSLPAAAGPAPASSSDAATAELLPAAPAVLPSSAMLALQLPLLPLALPALSLPGAVVAGGASPADLEMIAALHAEFQRACMQMQQAVAAAEAVGAVAAERRDAADAAHAVAAVASQRLADGAKVVAALPEVRDVLAELHTGPVAMAVAPPL</sequence>
<keyword evidence="2 8" id="KW-0863">Zinc-finger</keyword>